<dbReference type="InterPro" id="IPR037051">
    <property type="entry name" value="4-carb_acid_sugar_kinase_N_sf"/>
</dbReference>
<dbReference type="Proteomes" id="UP000249260">
    <property type="component" value="Unassembled WGS sequence"/>
</dbReference>
<dbReference type="Gene3D" id="3.40.50.10840">
    <property type="entry name" value="Putative sugar-binding, N-terminal domain"/>
    <property type="match status" value="1"/>
</dbReference>
<dbReference type="AlphaFoldDB" id="A0A328U459"/>
<dbReference type="Pfam" id="PF07005">
    <property type="entry name" value="SBD_N"/>
    <property type="match status" value="1"/>
</dbReference>
<proteinExistence type="predicted"/>
<reference evidence="2 3" key="1">
    <citation type="submission" date="2018-06" db="EMBL/GenBank/DDBJ databases">
        <title>Paenibacillus montanisoli sp. nov., isolated from mountain area soil.</title>
        <authorList>
            <person name="Wu M."/>
        </authorList>
    </citation>
    <scope>NUCLEOTIDE SEQUENCE [LARGE SCALE GENOMIC DNA]</scope>
    <source>
        <strain evidence="2 3">RA17</strain>
    </source>
</reference>
<dbReference type="InterPro" id="IPR010737">
    <property type="entry name" value="4-carb_acid_sugar_kinase_N"/>
</dbReference>
<dbReference type="SUPFAM" id="SSF142764">
    <property type="entry name" value="YgbK-like"/>
    <property type="match status" value="1"/>
</dbReference>
<dbReference type="RefSeq" id="WP_112880751.1">
    <property type="nucleotide sequence ID" value="NZ_QLUW01000001.1"/>
</dbReference>
<comment type="caution">
    <text evidence="2">The sequence shown here is derived from an EMBL/GenBank/DDBJ whole genome shotgun (WGS) entry which is preliminary data.</text>
</comment>
<evidence type="ECO:0000259" key="1">
    <source>
        <dbReference type="Pfam" id="PF07005"/>
    </source>
</evidence>
<protein>
    <recommendedName>
        <fullName evidence="1">Four-carbon acid sugar kinase N-terminal domain-containing protein</fullName>
    </recommendedName>
</protein>
<evidence type="ECO:0000313" key="3">
    <source>
        <dbReference type="Proteomes" id="UP000249260"/>
    </source>
</evidence>
<gene>
    <name evidence="2" type="ORF">DL346_03905</name>
</gene>
<accession>A0A328U459</accession>
<sequence length="251" mass="27323">MSEIREEEKELAPVTIVLDDDPTGTQTVSGVTVLLKPDFEAIRAQLAGKPQGHALYVLTNSRSLPEAEAVRLIRRIKTDAERAAAEAHTAIRFLLRGDSTLRGHVFAEIEALGGGLGTALFVPAFPECGRVTRCGVHYLLTGETWTPVAETEFARDPVFGYKSATLQEWVQEASGGRRHLKAVTEREYAESGIAAAICRALREAEPGTIVIPDAESVEDRSKLRKGCEWRKKKAPGSSCAARQRSPRFAAA</sequence>
<dbReference type="EMBL" id="QLUW01000001">
    <property type="protein sequence ID" value="RAP77627.1"/>
    <property type="molecule type" value="Genomic_DNA"/>
</dbReference>
<organism evidence="2 3">
    <name type="scientific">Paenibacillus montanisoli</name>
    <dbReference type="NCBI Taxonomy" id="2081970"/>
    <lineage>
        <taxon>Bacteria</taxon>
        <taxon>Bacillati</taxon>
        <taxon>Bacillota</taxon>
        <taxon>Bacilli</taxon>
        <taxon>Bacillales</taxon>
        <taxon>Paenibacillaceae</taxon>
        <taxon>Paenibacillus</taxon>
    </lineage>
</organism>
<dbReference type="OrthoDB" id="153193at2"/>
<name>A0A328U459_9BACL</name>
<feature type="domain" description="Four-carbon acid sugar kinase N-terminal" evidence="1">
    <location>
        <begin position="16"/>
        <end position="226"/>
    </location>
</feature>
<evidence type="ECO:0000313" key="2">
    <source>
        <dbReference type="EMBL" id="RAP77627.1"/>
    </source>
</evidence>
<keyword evidence="3" id="KW-1185">Reference proteome</keyword>